<dbReference type="PROSITE" id="PS51567">
    <property type="entry name" value="SAM_MT43_SUVAR420_1"/>
    <property type="match status" value="1"/>
</dbReference>
<comment type="catalytic activity">
    <reaction evidence="14">
        <text>L-lysyl(20)-[histone H4] + 3 S-adenosyl-L-methionine = N(6),N(6),N(6)-trimethyl-L-lysyl(20)-[histone H4] + 3 S-adenosyl-L-homocysteine + 3 H(+)</text>
        <dbReference type="Rhea" id="RHEA:64456"/>
        <dbReference type="Rhea" id="RHEA-COMP:15554"/>
        <dbReference type="Rhea" id="RHEA-COMP:15998"/>
        <dbReference type="ChEBI" id="CHEBI:15378"/>
        <dbReference type="ChEBI" id="CHEBI:29969"/>
        <dbReference type="ChEBI" id="CHEBI:57856"/>
        <dbReference type="ChEBI" id="CHEBI:59789"/>
        <dbReference type="ChEBI" id="CHEBI:61961"/>
        <dbReference type="EC" id="2.1.1.372"/>
    </reaction>
</comment>
<dbReference type="GeneID" id="36591785"/>
<dbReference type="InterPro" id="IPR001214">
    <property type="entry name" value="SET_dom"/>
</dbReference>
<keyword evidence="11" id="KW-0539">Nucleus</keyword>
<evidence type="ECO:0000256" key="9">
    <source>
        <dbReference type="ARBA" id="ARBA00022691"/>
    </source>
</evidence>
<evidence type="ECO:0000256" key="4">
    <source>
        <dbReference type="ARBA" id="ARBA00014232"/>
    </source>
</evidence>
<dbReference type="InterPro" id="IPR046341">
    <property type="entry name" value="SET_dom_sf"/>
</dbReference>
<evidence type="ECO:0000256" key="12">
    <source>
        <dbReference type="ARBA" id="ARBA00024057"/>
    </source>
</evidence>
<dbReference type="InParanoid" id="A0A2J6SX13"/>
<proteinExistence type="predicted"/>
<evidence type="ECO:0000313" key="16">
    <source>
        <dbReference type="EMBL" id="PMD55319.1"/>
    </source>
</evidence>
<dbReference type="SUPFAM" id="SSF82199">
    <property type="entry name" value="SET domain"/>
    <property type="match status" value="1"/>
</dbReference>
<sequence>MSSQQNGGAVEQKPLLAGALVLSTTLPIACQNKAEVAPRLRAYRITPTQLRDFDDIATDLLIDSVYPEVTIRKNCNTYSSTCENRKDIVSIIKNVAIKQRDPARAVSQLFQVPDLKRFLDNLASADEKEDLQKHMRKYVNLYLPDCPFEVSRTTRYSPLPEAALKARRDIEKGEITYLCGAQACFTGGEIPDQDDLSVTQSSRHKLLFRMAGPTRFANHECDPNACLKSTEPYDEVKIIALRKIWAGEEITVSYENNAFGRDNCHCLCETSKPRMAKHASRYLRSVREEIPISKAILALMERRHKELYGWEWPRTR</sequence>
<dbReference type="SMART" id="SM00317">
    <property type="entry name" value="SET"/>
    <property type="match status" value="1"/>
</dbReference>
<dbReference type="Proteomes" id="UP000235371">
    <property type="component" value="Unassembled WGS sequence"/>
</dbReference>
<dbReference type="Pfam" id="PF00856">
    <property type="entry name" value="SET"/>
    <property type="match status" value="1"/>
</dbReference>
<dbReference type="AlphaFoldDB" id="A0A2J6SX13"/>
<dbReference type="GO" id="GO:0005634">
    <property type="term" value="C:nucleus"/>
    <property type="evidence" value="ECO:0007669"/>
    <property type="project" value="UniProtKB-SubCell"/>
</dbReference>
<evidence type="ECO:0000256" key="10">
    <source>
        <dbReference type="ARBA" id="ARBA00022853"/>
    </source>
</evidence>
<evidence type="ECO:0000256" key="14">
    <source>
        <dbReference type="ARBA" id="ARBA00048081"/>
    </source>
</evidence>
<dbReference type="RefSeq" id="XP_024732223.1">
    <property type="nucleotide sequence ID" value="XM_024883708.1"/>
</dbReference>
<evidence type="ECO:0000259" key="15">
    <source>
        <dbReference type="PROSITE" id="PS50280"/>
    </source>
</evidence>
<evidence type="ECO:0000256" key="1">
    <source>
        <dbReference type="ARBA" id="ARBA00001984"/>
    </source>
</evidence>
<dbReference type="GO" id="GO:0005694">
    <property type="term" value="C:chromosome"/>
    <property type="evidence" value="ECO:0007669"/>
    <property type="project" value="UniProtKB-SubCell"/>
</dbReference>
<organism evidence="16 17">
    <name type="scientific">Hyaloscypha bicolor E</name>
    <dbReference type="NCBI Taxonomy" id="1095630"/>
    <lineage>
        <taxon>Eukaryota</taxon>
        <taxon>Fungi</taxon>
        <taxon>Dikarya</taxon>
        <taxon>Ascomycota</taxon>
        <taxon>Pezizomycotina</taxon>
        <taxon>Leotiomycetes</taxon>
        <taxon>Helotiales</taxon>
        <taxon>Hyaloscyphaceae</taxon>
        <taxon>Hyaloscypha</taxon>
        <taxon>Hyaloscypha bicolor</taxon>
    </lineage>
</organism>
<dbReference type="InterPro" id="IPR025783">
    <property type="entry name" value="Set9_fungi"/>
</dbReference>
<evidence type="ECO:0000256" key="8">
    <source>
        <dbReference type="ARBA" id="ARBA00022679"/>
    </source>
</evidence>
<evidence type="ECO:0000256" key="13">
    <source>
        <dbReference type="ARBA" id="ARBA00030653"/>
    </source>
</evidence>
<keyword evidence="6" id="KW-0158">Chromosome</keyword>
<dbReference type="InterPro" id="IPR039977">
    <property type="entry name" value="Suv4-20/Set9"/>
</dbReference>
<dbReference type="EMBL" id="KZ613856">
    <property type="protein sequence ID" value="PMD55319.1"/>
    <property type="molecule type" value="Genomic_DNA"/>
</dbReference>
<feature type="domain" description="SET" evidence="15">
    <location>
        <begin position="146"/>
        <end position="255"/>
    </location>
</feature>
<comment type="function">
    <text evidence="1">Histone methyltransferase that trimethylates 'Lys-20' of histone H4 to form H4K20me3.</text>
</comment>
<evidence type="ECO:0000313" key="17">
    <source>
        <dbReference type="Proteomes" id="UP000235371"/>
    </source>
</evidence>
<evidence type="ECO:0000256" key="6">
    <source>
        <dbReference type="ARBA" id="ARBA00022454"/>
    </source>
</evidence>
<dbReference type="STRING" id="1095630.A0A2J6SX13"/>
<comment type="subcellular location">
    <subcellularLocation>
        <location evidence="3">Chromosome</location>
    </subcellularLocation>
    <subcellularLocation>
        <location evidence="2">Nucleus</location>
    </subcellularLocation>
</comment>
<evidence type="ECO:0000256" key="2">
    <source>
        <dbReference type="ARBA" id="ARBA00004123"/>
    </source>
</evidence>
<keyword evidence="10" id="KW-0156">Chromatin regulator</keyword>
<dbReference type="GO" id="GO:0140943">
    <property type="term" value="F:histone H4K20 trimethyltransferase activity"/>
    <property type="evidence" value="ECO:0007669"/>
    <property type="project" value="UniProtKB-EC"/>
</dbReference>
<protein>
    <recommendedName>
        <fullName evidence="5">Histone-lysine N-methyltransferase SET9</fullName>
        <ecNumber evidence="12">2.1.1.372</ecNumber>
    </recommendedName>
    <alternativeName>
        <fullName evidence="4">Histone-lysine N-methyltransferase set9</fullName>
    </alternativeName>
    <alternativeName>
        <fullName evidence="13">SET domain protein 9</fullName>
    </alternativeName>
</protein>
<evidence type="ECO:0000256" key="5">
    <source>
        <dbReference type="ARBA" id="ARBA00015413"/>
    </source>
</evidence>
<accession>A0A2J6SX13</accession>
<dbReference type="InterPro" id="IPR041938">
    <property type="entry name" value="Hist-Lys_N-MTase_N"/>
</dbReference>
<keyword evidence="17" id="KW-1185">Reference proteome</keyword>
<name>A0A2J6SX13_9HELO</name>
<evidence type="ECO:0000256" key="11">
    <source>
        <dbReference type="ARBA" id="ARBA00023242"/>
    </source>
</evidence>
<dbReference type="GO" id="GO:0032259">
    <property type="term" value="P:methylation"/>
    <property type="evidence" value="ECO:0007669"/>
    <property type="project" value="UniProtKB-KW"/>
</dbReference>
<dbReference type="OrthoDB" id="6627536at2759"/>
<evidence type="ECO:0000256" key="3">
    <source>
        <dbReference type="ARBA" id="ARBA00004286"/>
    </source>
</evidence>
<dbReference type="PANTHER" id="PTHR12977:SF4">
    <property type="entry name" value="HISTONE-LYSINE N-METHYLTRANSFERASE KMT5B"/>
    <property type="match status" value="1"/>
</dbReference>
<dbReference type="PROSITE" id="PS50280">
    <property type="entry name" value="SET"/>
    <property type="match status" value="1"/>
</dbReference>
<evidence type="ECO:0000256" key="7">
    <source>
        <dbReference type="ARBA" id="ARBA00022603"/>
    </source>
</evidence>
<keyword evidence="7" id="KW-0489">Methyltransferase</keyword>
<keyword evidence="8" id="KW-0808">Transferase</keyword>
<dbReference type="PANTHER" id="PTHR12977">
    <property type="entry name" value="SUPPRESSOR OF VARIEGATION 4-20-RELATED"/>
    <property type="match status" value="1"/>
</dbReference>
<keyword evidence="9" id="KW-0949">S-adenosyl-L-methionine</keyword>
<dbReference type="EC" id="2.1.1.372" evidence="12"/>
<dbReference type="Gene3D" id="2.170.270.10">
    <property type="entry name" value="SET domain"/>
    <property type="match status" value="1"/>
</dbReference>
<gene>
    <name evidence="16" type="ORF">K444DRAFT_634154</name>
</gene>
<reference evidence="16 17" key="1">
    <citation type="submission" date="2016-04" db="EMBL/GenBank/DDBJ databases">
        <title>A degradative enzymes factory behind the ericoid mycorrhizal symbiosis.</title>
        <authorList>
            <consortium name="DOE Joint Genome Institute"/>
            <person name="Martino E."/>
            <person name="Morin E."/>
            <person name="Grelet G."/>
            <person name="Kuo A."/>
            <person name="Kohler A."/>
            <person name="Daghino S."/>
            <person name="Barry K."/>
            <person name="Choi C."/>
            <person name="Cichocki N."/>
            <person name="Clum A."/>
            <person name="Copeland A."/>
            <person name="Hainaut M."/>
            <person name="Haridas S."/>
            <person name="Labutti K."/>
            <person name="Lindquist E."/>
            <person name="Lipzen A."/>
            <person name="Khouja H.-R."/>
            <person name="Murat C."/>
            <person name="Ohm R."/>
            <person name="Olson A."/>
            <person name="Spatafora J."/>
            <person name="Veneault-Fourrey C."/>
            <person name="Henrissat B."/>
            <person name="Grigoriev I."/>
            <person name="Martin F."/>
            <person name="Perotto S."/>
        </authorList>
    </citation>
    <scope>NUCLEOTIDE SEQUENCE [LARGE SCALE GENOMIC DNA]</scope>
    <source>
        <strain evidence="16 17">E</strain>
    </source>
</reference>
<dbReference type="Gene3D" id="1.10.10.1700">
    <property type="entry name" value="Histone-lysine N-methyltransferase"/>
    <property type="match status" value="1"/>
</dbReference>